<dbReference type="OrthoDB" id="9989223at2759"/>
<sequence length="685" mass="72628">DLSLVGLAVYEPDSDWDTVVKVPRGCETLHPVSGTPLYLRGSVYACVVGQLVRVDMGTQRVEGLSLSLCTQPRLSLTRDALVLDTPSGERYYPLRPFFMVADSHVESTPYGRVMGDMVGDGVVQGVALKPSTGGDINGRCYDVTRGVWTCLGLENEETEPVRRYSATSLKQLEGLLASCVAERVDITSVDGSLGVYCPIQFLSDRPIHDWTFTDCTISTMGGASVSKSRFVNCSFEKANLKQASFTGCTFTHCAFDSAQCESAVFTDVVFAEGCSMVGCCLVSATLTSVTLTGVPLTNVDLSKATLKGDVTGFDFTDCHLTNSDLSHVQGLTDTMLRQAVSLTGFKLTGYNMERWDLSGLDLSGATLSKVNFKGATMTNTVLTGAWLSGATGLDATQIRQVASVVGSKLCRLDLSGLNLSSINLSQTDLSSSDLSNATLTKCDLSSATLSNATLTGATLTGATLTGVIGLSDTQLRSMSSLRGANLSGRNMSSMNLSDINLDGADLTGTTLTGSTLTGVKGLSESQLRSVSSLRGASLSGVDLSNMDLSSVILINTDLRGCNLTGTVLLAKCGALLDFLRVPQFDRPVSGMEHYRFHTFHLTVPGLEGLEWRLAATGHVIIDCEGTRVMLNGSGSVRCSRTGSSIEFRGPVGTASIPCIPGIAARVEVRVHESNRYCASSVRVEL</sequence>
<dbReference type="InterPro" id="IPR001646">
    <property type="entry name" value="5peptide_repeat"/>
</dbReference>
<dbReference type="AlphaFoldDB" id="A0A391NRI6"/>
<dbReference type="Proteomes" id="UP000265618">
    <property type="component" value="Unassembled WGS sequence"/>
</dbReference>
<reference evidence="2 3" key="1">
    <citation type="journal article" date="2018" name="PLoS ONE">
        <title>The draft genome of Kipferlia bialata reveals reductive genome evolution in fornicate parasites.</title>
        <authorList>
            <person name="Tanifuji G."/>
            <person name="Takabayashi S."/>
            <person name="Kume K."/>
            <person name="Takagi M."/>
            <person name="Nakayama T."/>
            <person name="Kamikawa R."/>
            <person name="Inagaki Y."/>
            <person name="Hashimoto T."/>
        </authorList>
    </citation>
    <scope>NUCLEOTIDE SEQUENCE [LARGE SCALE GENOMIC DNA]</scope>
    <source>
        <strain evidence="2">NY0173</strain>
    </source>
</reference>
<proteinExistence type="predicted"/>
<keyword evidence="1" id="KW-0677">Repeat</keyword>
<protein>
    <submittedName>
        <fullName evidence="2">Uncharacterized protein</fullName>
    </submittedName>
</protein>
<dbReference type="SUPFAM" id="SSF141571">
    <property type="entry name" value="Pentapeptide repeat-like"/>
    <property type="match status" value="3"/>
</dbReference>
<dbReference type="EMBL" id="BDIP01003162">
    <property type="protein sequence ID" value="GCA63340.1"/>
    <property type="molecule type" value="Genomic_DNA"/>
</dbReference>
<dbReference type="PANTHER" id="PTHR47485">
    <property type="entry name" value="THYLAKOID LUMENAL 17.4 KDA PROTEIN, CHLOROPLASTIC"/>
    <property type="match status" value="1"/>
</dbReference>
<evidence type="ECO:0000256" key="1">
    <source>
        <dbReference type="ARBA" id="ARBA00022737"/>
    </source>
</evidence>
<keyword evidence="3" id="KW-1185">Reference proteome</keyword>
<dbReference type="PANTHER" id="PTHR47485:SF1">
    <property type="entry name" value="THYLAKOID LUMENAL 17.4 KDA PROTEIN, CHLOROPLASTIC"/>
    <property type="match status" value="1"/>
</dbReference>
<dbReference type="Gene3D" id="2.160.20.80">
    <property type="entry name" value="E3 ubiquitin-protein ligase SopA"/>
    <property type="match status" value="5"/>
</dbReference>
<accession>A0A391NRI6</accession>
<evidence type="ECO:0000313" key="3">
    <source>
        <dbReference type="Proteomes" id="UP000265618"/>
    </source>
</evidence>
<feature type="non-terminal residue" evidence="2">
    <location>
        <position position="1"/>
    </location>
</feature>
<organism evidence="2 3">
    <name type="scientific">Kipferlia bialata</name>
    <dbReference type="NCBI Taxonomy" id="797122"/>
    <lineage>
        <taxon>Eukaryota</taxon>
        <taxon>Metamonada</taxon>
        <taxon>Carpediemonas-like organisms</taxon>
        <taxon>Kipferlia</taxon>
    </lineage>
</organism>
<evidence type="ECO:0000313" key="2">
    <source>
        <dbReference type="EMBL" id="GCA63340.1"/>
    </source>
</evidence>
<comment type="caution">
    <text evidence="2">The sequence shown here is derived from an EMBL/GenBank/DDBJ whole genome shotgun (WGS) entry which is preliminary data.</text>
</comment>
<dbReference type="Pfam" id="PF00805">
    <property type="entry name" value="Pentapeptide"/>
    <property type="match status" value="5"/>
</dbReference>
<gene>
    <name evidence="2" type="ORF">KIPB_009369</name>
</gene>
<name>A0A391NRI6_9EUKA</name>